<dbReference type="Pfam" id="PF00356">
    <property type="entry name" value="LacI"/>
    <property type="match status" value="1"/>
</dbReference>
<reference evidence="5" key="2">
    <citation type="submission" date="2023-12" db="EMBL/GenBank/DDBJ databases">
        <authorList>
            <person name="Sun Q."/>
            <person name="Inoue M."/>
        </authorList>
    </citation>
    <scope>NUCLEOTIDE SEQUENCE</scope>
    <source>
        <strain evidence="5">JCM 17590</strain>
    </source>
</reference>
<keyword evidence="6" id="KW-1185">Reference proteome</keyword>
<dbReference type="SMART" id="SM00354">
    <property type="entry name" value="HTH_LACI"/>
    <property type="match status" value="1"/>
</dbReference>
<evidence type="ECO:0000313" key="5">
    <source>
        <dbReference type="EMBL" id="GAA4166754.1"/>
    </source>
</evidence>
<dbReference type="InterPro" id="IPR000843">
    <property type="entry name" value="HTH_LacI"/>
</dbReference>
<reference evidence="5" key="1">
    <citation type="journal article" date="2014" name="Int. J. Syst. Evol. Microbiol.">
        <title>Complete genome of a new Firmicutes species belonging to the dominant human colonic microbiota ('Ruminococcus bicirculans') reveals two chromosomes and a selective capacity to utilize plant glucans.</title>
        <authorList>
            <consortium name="NISC Comparative Sequencing Program"/>
            <person name="Wegmann U."/>
            <person name="Louis P."/>
            <person name="Goesmann A."/>
            <person name="Henrissat B."/>
            <person name="Duncan S.H."/>
            <person name="Flint H.J."/>
        </authorList>
    </citation>
    <scope>NUCLEOTIDE SEQUENCE</scope>
    <source>
        <strain evidence="5">JCM 17590</strain>
    </source>
</reference>
<evidence type="ECO:0000313" key="6">
    <source>
        <dbReference type="Proteomes" id="UP001415169"/>
    </source>
</evidence>
<dbReference type="InterPro" id="IPR010982">
    <property type="entry name" value="Lambda_DNA-bd_dom_sf"/>
</dbReference>
<feature type="domain" description="HTH lacI-type" evidence="4">
    <location>
        <begin position="17"/>
        <end position="71"/>
    </location>
</feature>
<evidence type="ECO:0000256" key="1">
    <source>
        <dbReference type="ARBA" id="ARBA00023015"/>
    </source>
</evidence>
<dbReference type="Gene3D" id="1.10.260.40">
    <property type="entry name" value="lambda repressor-like DNA-binding domains"/>
    <property type="match status" value="1"/>
</dbReference>
<dbReference type="InterPro" id="IPR046335">
    <property type="entry name" value="LacI/GalR-like_sensor"/>
</dbReference>
<dbReference type="PANTHER" id="PTHR30146">
    <property type="entry name" value="LACI-RELATED TRANSCRIPTIONAL REPRESSOR"/>
    <property type="match status" value="1"/>
</dbReference>
<protein>
    <submittedName>
        <fullName evidence="5">LacI family DNA-binding transcriptional regulator</fullName>
    </submittedName>
</protein>
<dbReference type="SUPFAM" id="SSF53822">
    <property type="entry name" value="Periplasmic binding protein-like I"/>
    <property type="match status" value="1"/>
</dbReference>
<dbReference type="SUPFAM" id="SSF47413">
    <property type="entry name" value="lambda repressor-like DNA-binding domains"/>
    <property type="match status" value="1"/>
</dbReference>
<dbReference type="InterPro" id="IPR028082">
    <property type="entry name" value="Peripla_BP_I"/>
</dbReference>
<keyword evidence="3" id="KW-0804">Transcription</keyword>
<keyword evidence="1" id="KW-0805">Transcription regulation</keyword>
<organism evidence="5 6">
    <name type="scientific">Gryllotalpicola daejeonensis</name>
    <dbReference type="NCBI Taxonomy" id="993087"/>
    <lineage>
        <taxon>Bacteria</taxon>
        <taxon>Bacillati</taxon>
        <taxon>Actinomycetota</taxon>
        <taxon>Actinomycetes</taxon>
        <taxon>Micrococcales</taxon>
        <taxon>Microbacteriaceae</taxon>
        <taxon>Gryllotalpicola</taxon>
    </lineage>
</organism>
<sequence>MFTMSVDAGVPPVLGRVTITDVARAAGVSVATVSKVVNARYGVAPSTVEKVMAVVNELGYETSLIASSLRRSRTNVIGVLVTEFEPYSAELLKGIGAAAHGTGYELLAHSGWVDQAPPIGWERRSLSRLAGTLIDGAILVTPTAVTADTPIPVVAIDPHTGRGGPSTVDADNVGGARAAVEHLISLGHRRIAHLRGRVDLESSYRREEGYRRCLEKAGIPFDPSLVLDGDYRREVGRTSAIDLLDRTERPTAIFAANDLSALGALDAARELGIDVPRELSIVGFDDIPESTATAPRLTTIAQPLRQMGATALRMLVEQLNGQESGTRHEHLRSELVIRESTAPPPAA</sequence>
<name>A0ABP7ZP38_9MICO</name>
<dbReference type="GO" id="GO:0003677">
    <property type="term" value="F:DNA binding"/>
    <property type="evidence" value="ECO:0007669"/>
    <property type="project" value="UniProtKB-KW"/>
</dbReference>
<keyword evidence="2 5" id="KW-0238">DNA-binding</keyword>
<dbReference type="Proteomes" id="UP001415169">
    <property type="component" value="Unassembled WGS sequence"/>
</dbReference>
<dbReference type="PANTHER" id="PTHR30146:SF153">
    <property type="entry name" value="LACTOSE OPERON REPRESSOR"/>
    <property type="match status" value="1"/>
</dbReference>
<evidence type="ECO:0000259" key="4">
    <source>
        <dbReference type="PROSITE" id="PS50932"/>
    </source>
</evidence>
<proteinExistence type="predicted"/>
<evidence type="ECO:0000256" key="3">
    <source>
        <dbReference type="ARBA" id="ARBA00023163"/>
    </source>
</evidence>
<accession>A0ABP7ZP38</accession>
<dbReference type="Gene3D" id="3.40.50.2300">
    <property type="match status" value="2"/>
</dbReference>
<dbReference type="PROSITE" id="PS50932">
    <property type="entry name" value="HTH_LACI_2"/>
    <property type="match status" value="1"/>
</dbReference>
<dbReference type="CDD" id="cd01392">
    <property type="entry name" value="HTH_LacI"/>
    <property type="match status" value="1"/>
</dbReference>
<dbReference type="CDD" id="cd06267">
    <property type="entry name" value="PBP1_LacI_sugar_binding-like"/>
    <property type="match status" value="1"/>
</dbReference>
<dbReference type="PROSITE" id="PS00356">
    <property type="entry name" value="HTH_LACI_1"/>
    <property type="match status" value="1"/>
</dbReference>
<dbReference type="EMBL" id="BAABBV010000002">
    <property type="protein sequence ID" value="GAA4166754.1"/>
    <property type="molecule type" value="Genomic_DNA"/>
</dbReference>
<comment type="caution">
    <text evidence="5">The sequence shown here is derived from an EMBL/GenBank/DDBJ whole genome shotgun (WGS) entry which is preliminary data.</text>
</comment>
<gene>
    <name evidence="5" type="ORF">GCM10022286_31920</name>
</gene>
<dbReference type="Pfam" id="PF13377">
    <property type="entry name" value="Peripla_BP_3"/>
    <property type="match status" value="1"/>
</dbReference>
<evidence type="ECO:0000256" key="2">
    <source>
        <dbReference type="ARBA" id="ARBA00023125"/>
    </source>
</evidence>
<dbReference type="PRINTS" id="PR00036">
    <property type="entry name" value="HTHLACI"/>
</dbReference>